<name>A0A9D9NDA1_9SPIO</name>
<gene>
    <name evidence="2" type="ORF">IAA72_05340</name>
</gene>
<evidence type="ECO:0000256" key="1">
    <source>
        <dbReference type="SAM" id="MobiDB-lite"/>
    </source>
</evidence>
<evidence type="ECO:0000313" key="3">
    <source>
        <dbReference type="Proteomes" id="UP000810292"/>
    </source>
</evidence>
<dbReference type="Proteomes" id="UP000810292">
    <property type="component" value="Unassembled WGS sequence"/>
</dbReference>
<protein>
    <submittedName>
        <fullName evidence="2">Uncharacterized protein</fullName>
    </submittedName>
</protein>
<dbReference type="AlphaFoldDB" id="A0A9D9NDA1"/>
<reference evidence="2" key="1">
    <citation type="submission" date="2020-10" db="EMBL/GenBank/DDBJ databases">
        <authorList>
            <person name="Gilroy R."/>
        </authorList>
    </citation>
    <scope>NUCLEOTIDE SEQUENCE</scope>
    <source>
        <strain evidence="2">14700</strain>
    </source>
</reference>
<organism evidence="2 3">
    <name type="scientific">Candidatus Ornithospirochaeta stercoravium</name>
    <dbReference type="NCBI Taxonomy" id="2840897"/>
    <lineage>
        <taxon>Bacteria</taxon>
        <taxon>Pseudomonadati</taxon>
        <taxon>Spirochaetota</taxon>
        <taxon>Spirochaetia</taxon>
        <taxon>Spirochaetales</taxon>
        <taxon>Spirochaetaceae</taxon>
        <taxon>Spirochaetaceae incertae sedis</taxon>
        <taxon>Candidatus Ornithospirochaeta</taxon>
    </lineage>
</organism>
<accession>A0A9D9NDA1</accession>
<proteinExistence type="predicted"/>
<sequence length="104" mass="12240">MKFWDVMATRYSHPDFLLDGYISCGQLRRFIHEAWSLYQEDYLWEFWLAKVNNGKSFNDFKDSLGRKPAPASSKKQRPPDEEIRAIIQASKKVVAGNYTFEDSR</sequence>
<reference evidence="2" key="2">
    <citation type="journal article" date="2021" name="PeerJ">
        <title>Extensive microbial diversity within the chicken gut microbiome revealed by metagenomics and culture.</title>
        <authorList>
            <person name="Gilroy R."/>
            <person name="Ravi A."/>
            <person name="Getino M."/>
            <person name="Pursley I."/>
            <person name="Horton D.L."/>
            <person name="Alikhan N.F."/>
            <person name="Baker D."/>
            <person name="Gharbi K."/>
            <person name="Hall N."/>
            <person name="Watson M."/>
            <person name="Adriaenssens E.M."/>
            <person name="Foster-Nyarko E."/>
            <person name="Jarju S."/>
            <person name="Secka A."/>
            <person name="Antonio M."/>
            <person name="Oren A."/>
            <person name="Chaudhuri R.R."/>
            <person name="La Ragione R."/>
            <person name="Hildebrand F."/>
            <person name="Pallen M.J."/>
        </authorList>
    </citation>
    <scope>NUCLEOTIDE SEQUENCE</scope>
    <source>
        <strain evidence="2">14700</strain>
    </source>
</reference>
<dbReference type="EMBL" id="JADIMF010000083">
    <property type="protein sequence ID" value="MBO8469189.1"/>
    <property type="molecule type" value="Genomic_DNA"/>
</dbReference>
<feature type="region of interest" description="Disordered" evidence="1">
    <location>
        <begin position="61"/>
        <end position="81"/>
    </location>
</feature>
<evidence type="ECO:0000313" key="2">
    <source>
        <dbReference type="EMBL" id="MBO8469189.1"/>
    </source>
</evidence>
<comment type="caution">
    <text evidence="2">The sequence shown here is derived from an EMBL/GenBank/DDBJ whole genome shotgun (WGS) entry which is preliminary data.</text>
</comment>